<proteinExistence type="predicted"/>
<evidence type="ECO:0000313" key="2">
    <source>
        <dbReference type="Proteomes" id="UP000177659"/>
    </source>
</evidence>
<dbReference type="AlphaFoldDB" id="A0A1F6D0M1"/>
<comment type="caution">
    <text evidence="1">The sequence shown here is derived from an EMBL/GenBank/DDBJ whole genome shotgun (WGS) entry which is preliminary data.</text>
</comment>
<dbReference type="Proteomes" id="UP000177659">
    <property type="component" value="Unassembled WGS sequence"/>
</dbReference>
<name>A0A1F6D0M1_9BACT</name>
<protein>
    <submittedName>
        <fullName evidence="1">Uncharacterized protein</fullName>
    </submittedName>
</protein>
<reference evidence="1 2" key="1">
    <citation type="journal article" date="2016" name="Nat. Commun.">
        <title>Thousands of microbial genomes shed light on interconnected biogeochemical processes in an aquifer system.</title>
        <authorList>
            <person name="Anantharaman K."/>
            <person name="Brown C.T."/>
            <person name="Hug L.A."/>
            <person name="Sharon I."/>
            <person name="Castelle C.J."/>
            <person name="Probst A.J."/>
            <person name="Thomas B.C."/>
            <person name="Singh A."/>
            <person name="Wilkins M.J."/>
            <person name="Karaoz U."/>
            <person name="Brodie E.L."/>
            <person name="Williams K.H."/>
            <person name="Hubbard S.S."/>
            <person name="Banfield J.F."/>
        </authorList>
    </citation>
    <scope>NUCLEOTIDE SEQUENCE [LARGE SCALE GENOMIC DNA]</scope>
</reference>
<evidence type="ECO:0000313" key="1">
    <source>
        <dbReference type="EMBL" id="OGG54994.1"/>
    </source>
</evidence>
<sequence length="226" mass="26512">MRDDKDKAVGLRKLGKSFNQIQEELGIPKSTLSGWFKDKGWSQEVTKRSARDARFKHVIHIQNMNRIRGEKLRALYEKAKDEAATEFDKYKHNPLFISAITAYWGEGDKGSKYLIRITNTDPRMLAIFRKFLINICAFPDDKIKAAMFIYPDLDEETCYKYWSRKTGIKKFTKTMVLPSRHKTRRLPYGVCTLVISNRYLKEKMIVWLNLLPSLLLDKVVQSKKRI</sequence>
<organism evidence="1 2">
    <name type="scientific">Candidatus Kaiserbacteria bacterium RIFCSPHIGHO2_02_FULL_49_11</name>
    <dbReference type="NCBI Taxonomy" id="1798489"/>
    <lineage>
        <taxon>Bacteria</taxon>
        <taxon>Candidatus Kaiseribacteriota</taxon>
    </lineage>
</organism>
<accession>A0A1F6D0M1</accession>
<gene>
    <name evidence="1" type="ORF">A3D62_03040</name>
</gene>
<dbReference type="EMBL" id="MFLC01000025">
    <property type="protein sequence ID" value="OGG54994.1"/>
    <property type="molecule type" value="Genomic_DNA"/>
</dbReference>